<dbReference type="Pfam" id="PF00571">
    <property type="entry name" value="CBS"/>
    <property type="match status" value="2"/>
</dbReference>
<dbReference type="RefSeq" id="WP_158013328.1">
    <property type="nucleotide sequence ID" value="NZ_JYIK01000291.1"/>
</dbReference>
<dbReference type="InterPro" id="IPR000644">
    <property type="entry name" value="CBS_dom"/>
</dbReference>
<dbReference type="InterPro" id="IPR036873">
    <property type="entry name" value="Rhodanese-like_dom_sf"/>
</dbReference>
<keyword evidence="1" id="KW-0129">CBS domain</keyword>
<dbReference type="PROSITE" id="PS50206">
    <property type="entry name" value="RHODANESE_3"/>
    <property type="match status" value="1"/>
</dbReference>
<protein>
    <submittedName>
        <fullName evidence="4">Uncharacterized protein</fullName>
    </submittedName>
</protein>
<evidence type="ECO:0000259" key="2">
    <source>
        <dbReference type="PROSITE" id="PS50206"/>
    </source>
</evidence>
<reference evidence="5" key="1">
    <citation type="submission" date="2015-02" db="EMBL/GenBank/DDBJ databases">
        <title>Physiological reanalysis, assessment of diazotrophy, and genome sequences of multiple isolates of Streptomyces thermoautotrophicus.</title>
        <authorList>
            <person name="MacKellar D.C."/>
            <person name="Lieber L."/>
            <person name="Norman J."/>
            <person name="Bolger A."/>
            <person name="Tobin C."/>
            <person name="Murray J.W."/>
            <person name="Friesen M."/>
            <person name="Prell J."/>
        </authorList>
    </citation>
    <scope>NUCLEOTIDE SEQUENCE [LARGE SCALE GENOMIC DNA]</scope>
    <source>
        <strain evidence="5">UBT1</strain>
    </source>
</reference>
<sequence length="164" mass="17985">DMSPRAAWRLERLGFPAVYDYVAGKMDWLSYGLPYEGNALLVGDLVRRDVPTCSVGDRLGDVRAKLAGQDLVVVLDDDRVVQGLVRGRALEGPDEALVEEVMRFGITTVRPSEDVATLTGRMRRAGVERILVTSSDGRLLGLFLRAEAEAALDRHRAQHVGAEP</sequence>
<feature type="domain" description="Rhodanese" evidence="2">
    <location>
        <begin position="3"/>
        <end position="37"/>
    </location>
</feature>
<evidence type="ECO:0000259" key="3">
    <source>
        <dbReference type="PROSITE" id="PS51371"/>
    </source>
</evidence>
<dbReference type="InterPro" id="IPR001763">
    <property type="entry name" value="Rhodanese-like_dom"/>
</dbReference>
<proteinExistence type="predicted"/>
<dbReference type="AlphaFoldDB" id="A0A132NL18"/>
<dbReference type="EMBL" id="JYIK01000291">
    <property type="protein sequence ID" value="KWX10758.1"/>
    <property type="molecule type" value="Genomic_DNA"/>
</dbReference>
<dbReference type="SUPFAM" id="SSF52821">
    <property type="entry name" value="Rhodanese/Cell cycle control phosphatase"/>
    <property type="match status" value="1"/>
</dbReference>
<dbReference type="Gene3D" id="3.10.580.10">
    <property type="entry name" value="CBS-domain"/>
    <property type="match status" value="1"/>
</dbReference>
<dbReference type="PROSITE" id="PS51371">
    <property type="entry name" value="CBS"/>
    <property type="match status" value="1"/>
</dbReference>
<name>A0A132NL18_9ACTN</name>
<dbReference type="Proteomes" id="UP000070598">
    <property type="component" value="Unassembled WGS sequence"/>
</dbReference>
<feature type="domain" description="CBS" evidence="3">
    <location>
        <begin position="102"/>
        <end position="158"/>
    </location>
</feature>
<comment type="caution">
    <text evidence="4">The sequence shown here is derived from an EMBL/GenBank/DDBJ whole genome shotgun (WGS) entry which is preliminary data.</text>
</comment>
<evidence type="ECO:0000313" key="4">
    <source>
        <dbReference type="EMBL" id="KWX10758.1"/>
    </source>
</evidence>
<evidence type="ECO:0000256" key="1">
    <source>
        <dbReference type="PROSITE-ProRule" id="PRU00703"/>
    </source>
</evidence>
<dbReference type="InterPro" id="IPR046342">
    <property type="entry name" value="CBS_dom_sf"/>
</dbReference>
<accession>A0A132NL18</accession>
<gene>
    <name evidence="4" type="ORF">TR74_01700</name>
</gene>
<organism evidence="4 5">
    <name type="scientific">Carbonactinospora thermoautotrophica</name>
    <dbReference type="NCBI Taxonomy" id="1469144"/>
    <lineage>
        <taxon>Bacteria</taxon>
        <taxon>Bacillati</taxon>
        <taxon>Actinomycetota</taxon>
        <taxon>Actinomycetes</taxon>
        <taxon>Kitasatosporales</taxon>
        <taxon>Carbonactinosporaceae</taxon>
        <taxon>Carbonactinospora</taxon>
    </lineage>
</organism>
<evidence type="ECO:0000313" key="5">
    <source>
        <dbReference type="Proteomes" id="UP000070598"/>
    </source>
</evidence>
<dbReference type="SUPFAM" id="SSF54631">
    <property type="entry name" value="CBS-domain pair"/>
    <property type="match status" value="1"/>
</dbReference>
<dbReference type="PATRIC" id="fig|1469144.9.peg.5338"/>
<feature type="non-terminal residue" evidence="4">
    <location>
        <position position="1"/>
    </location>
</feature>